<feature type="non-terminal residue" evidence="2">
    <location>
        <position position="109"/>
    </location>
</feature>
<feature type="signal peptide" evidence="1">
    <location>
        <begin position="1"/>
        <end position="23"/>
    </location>
</feature>
<proteinExistence type="predicted"/>
<dbReference type="Gene3D" id="2.60.40.10">
    <property type="entry name" value="Immunoglobulins"/>
    <property type="match status" value="1"/>
</dbReference>
<organism evidence="2 3">
    <name type="scientific">Cichlidogyrus casuarinus</name>
    <dbReference type="NCBI Taxonomy" id="1844966"/>
    <lineage>
        <taxon>Eukaryota</taxon>
        <taxon>Metazoa</taxon>
        <taxon>Spiralia</taxon>
        <taxon>Lophotrochozoa</taxon>
        <taxon>Platyhelminthes</taxon>
        <taxon>Monogenea</taxon>
        <taxon>Monopisthocotylea</taxon>
        <taxon>Dactylogyridea</taxon>
        <taxon>Ancyrocephalidae</taxon>
        <taxon>Cichlidogyrus</taxon>
    </lineage>
</organism>
<evidence type="ECO:0000256" key="1">
    <source>
        <dbReference type="SAM" id="SignalP"/>
    </source>
</evidence>
<dbReference type="AlphaFoldDB" id="A0ABD2Q3P4"/>
<gene>
    <name evidence="2" type="ORF">Ciccas_007142</name>
</gene>
<evidence type="ECO:0000313" key="2">
    <source>
        <dbReference type="EMBL" id="KAL3314243.1"/>
    </source>
</evidence>
<dbReference type="Proteomes" id="UP001626550">
    <property type="component" value="Unassembled WGS sequence"/>
</dbReference>
<dbReference type="EMBL" id="JBJKFK010001057">
    <property type="protein sequence ID" value="KAL3314243.1"/>
    <property type="molecule type" value="Genomic_DNA"/>
</dbReference>
<evidence type="ECO:0008006" key="4">
    <source>
        <dbReference type="Google" id="ProtNLM"/>
    </source>
</evidence>
<sequence>MVLILPTLCCISLLTSLPVFVKSQRNPIIEAPENTDALLNSTILLKCIVDMTASDNDERVRVIWSKDDFGIGGSRSEIREYRTTKSGTSKYDLPNNLDQGKYNAFSSRH</sequence>
<dbReference type="InterPro" id="IPR013783">
    <property type="entry name" value="Ig-like_fold"/>
</dbReference>
<accession>A0ABD2Q3P4</accession>
<keyword evidence="3" id="KW-1185">Reference proteome</keyword>
<feature type="chain" id="PRO_5044855254" description="Ig-like domain-containing protein" evidence="1">
    <location>
        <begin position="24"/>
        <end position="109"/>
    </location>
</feature>
<name>A0ABD2Q3P4_9PLAT</name>
<evidence type="ECO:0000313" key="3">
    <source>
        <dbReference type="Proteomes" id="UP001626550"/>
    </source>
</evidence>
<reference evidence="2 3" key="1">
    <citation type="submission" date="2024-11" db="EMBL/GenBank/DDBJ databases">
        <title>Adaptive evolution of stress response genes in parasites aligns with host niche diversity.</title>
        <authorList>
            <person name="Hahn C."/>
            <person name="Resl P."/>
        </authorList>
    </citation>
    <scope>NUCLEOTIDE SEQUENCE [LARGE SCALE GENOMIC DNA]</scope>
    <source>
        <strain evidence="2">EGGRZ-B1_66</strain>
        <tissue evidence="2">Body</tissue>
    </source>
</reference>
<keyword evidence="1" id="KW-0732">Signal</keyword>
<comment type="caution">
    <text evidence="2">The sequence shown here is derived from an EMBL/GenBank/DDBJ whole genome shotgun (WGS) entry which is preliminary data.</text>
</comment>
<protein>
    <recommendedName>
        <fullName evidence="4">Ig-like domain-containing protein</fullName>
    </recommendedName>
</protein>